<dbReference type="InterPro" id="IPR027417">
    <property type="entry name" value="P-loop_NTPase"/>
</dbReference>
<gene>
    <name evidence="2" type="ORF">DXZ20_12330</name>
</gene>
<accession>A0A6M0RJR3</accession>
<comment type="caution">
    <text evidence="2">The sequence shown here is derived from an EMBL/GenBank/DDBJ whole genome shotgun (WGS) entry which is preliminary data.</text>
</comment>
<evidence type="ECO:0000313" key="3">
    <source>
        <dbReference type="Proteomes" id="UP000481033"/>
    </source>
</evidence>
<dbReference type="InterPro" id="IPR050764">
    <property type="entry name" value="CbbQ/NirQ/NorQ/GpvN"/>
</dbReference>
<dbReference type="GO" id="GO:0016887">
    <property type="term" value="F:ATP hydrolysis activity"/>
    <property type="evidence" value="ECO:0007669"/>
    <property type="project" value="InterPro"/>
</dbReference>
<evidence type="ECO:0000313" key="2">
    <source>
        <dbReference type="EMBL" id="NEZ56446.1"/>
    </source>
</evidence>
<organism evidence="2 3">
    <name type="scientific">Adonisia turfae CCMR0081</name>
    <dbReference type="NCBI Taxonomy" id="2292702"/>
    <lineage>
        <taxon>Bacteria</taxon>
        <taxon>Bacillati</taxon>
        <taxon>Cyanobacteriota</taxon>
        <taxon>Adonisia</taxon>
        <taxon>Adonisia turfae</taxon>
    </lineage>
</organism>
<dbReference type="AlphaFoldDB" id="A0A6M0RJR3"/>
<dbReference type="Gene3D" id="3.40.50.300">
    <property type="entry name" value="P-loop containing nucleotide triphosphate hydrolases"/>
    <property type="match status" value="1"/>
</dbReference>
<dbReference type="CDD" id="cd00009">
    <property type="entry name" value="AAA"/>
    <property type="match status" value="1"/>
</dbReference>
<sequence length="284" mass="32041">MSLVSTVIQVRPQQFVKTAALGQIMKRALRYLRSGYSIHLEGPTGIGKTTLAMHLADCRKRPMLLVVGGHELTVSGQQDSWLRLACAEGWTLIYDEFNRSRPELNTALLSALEERILVLTGDHGSEYVSIHPEFRVIFTSNSEEYYGTYGTQTALLDRLITIHLSEPDVLTQQQLLIELAGISNDAATLVIRIVQQFFRHVAPEGQFSLRPKLMIAQVCQRERIHISADDAEFRQVCRDILLSRSSQPTTDANEVLWELFNQLSKPIPVIKPVAPHLSLEQVER</sequence>
<dbReference type="SUPFAM" id="SSF52540">
    <property type="entry name" value="P-loop containing nucleoside triphosphate hydrolases"/>
    <property type="match status" value="1"/>
</dbReference>
<dbReference type="GO" id="GO:0005524">
    <property type="term" value="F:ATP binding"/>
    <property type="evidence" value="ECO:0007669"/>
    <property type="project" value="InterPro"/>
</dbReference>
<name>A0A6M0RJR3_9CYAN</name>
<evidence type="ECO:0000259" key="1">
    <source>
        <dbReference type="SMART" id="SM00382"/>
    </source>
</evidence>
<dbReference type="Proteomes" id="UP000481033">
    <property type="component" value="Unassembled WGS sequence"/>
</dbReference>
<dbReference type="InterPro" id="IPR003593">
    <property type="entry name" value="AAA+_ATPase"/>
</dbReference>
<dbReference type="Pfam" id="PF07728">
    <property type="entry name" value="AAA_5"/>
    <property type="match status" value="1"/>
</dbReference>
<proteinExistence type="predicted"/>
<dbReference type="PANTHER" id="PTHR42759">
    <property type="entry name" value="MOXR FAMILY PROTEIN"/>
    <property type="match status" value="1"/>
</dbReference>
<feature type="domain" description="AAA+ ATPase" evidence="1">
    <location>
        <begin position="34"/>
        <end position="175"/>
    </location>
</feature>
<reference evidence="2 3" key="1">
    <citation type="journal article" date="2020" name="Microb. Ecol.">
        <title>Ecogenomics of the Marine Benthic Filamentous Cyanobacterium Adonisia.</title>
        <authorList>
            <person name="Walter J.M."/>
            <person name="Coutinho F.H."/>
            <person name="Leomil L."/>
            <person name="Hargreaves P.I."/>
            <person name="Campeao M.E."/>
            <person name="Vieira V.V."/>
            <person name="Silva B.S."/>
            <person name="Fistarol G.O."/>
            <person name="Salomon P.S."/>
            <person name="Sawabe T."/>
            <person name="Mino S."/>
            <person name="Hosokawa M."/>
            <person name="Miyashita H."/>
            <person name="Maruyama F."/>
            <person name="van Verk M.C."/>
            <person name="Dutilh B.E."/>
            <person name="Thompson C.C."/>
            <person name="Thompson F.L."/>
        </authorList>
    </citation>
    <scope>NUCLEOTIDE SEQUENCE [LARGE SCALE GENOMIC DNA]</scope>
    <source>
        <strain evidence="2 3">CCMR0081</strain>
    </source>
</reference>
<protein>
    <submittedName>
        <fullName evidence="2">Gas vesicle protein GvpN</fullName>
    </submittedName>
</protein>
<dbReference type="InterPro" id="IPR011704">
    <property type="entry name" value="ATPase_dyneun-rel_AAA"/>
</dbReference>
<dbReference type="SMART" id="SM00382">
    <property type="entry name" value="AAA"/>
    <property type="match status" value="1"/>
</dbReference>
<dbReference type="PANTHER" id="PTHR42759:SF1">
    <property type="entry name" value="MAGNESIUM-CHELATASE SUBUNIT CHLD"/>
    <property type="match status" value="1"/>
</dbReference>
<keyword evidence="3" id="KW-1185">Reference proteome</keyword>
<dbReference type="EMBL" id="QXHD01000004">
    <property type="protein sequence ID" value="NEZ56446.1"/>
    <property type="molecule type" value="Genomic_DNA"/>
</dbReference>